<keyword evidence="3 5" id="KW-0967">Endosome</keyword>
<dbReference type="SUPFAM" id="SSF140111">
    <property type="entry name" value="Endosomal sorting complex assembly domain"/>
    <property type="match status" value="1"/>
</dbReference>
<dbReference type="GO" id="GO:0044877">
    <property type="term" value="F:protein-containing complex binding"/>
    <property type="evidence" value="ECO:0007669"/>
    <property type="project" value="TreeGrafter"/>
</dbReference>
<name>A0A7S0SGF9_9CHLO</name>
<comment type="function">
    <text evidence="5">Component of the ESCRT-I complex (endosomal sorting complex required for transport I), a regulator of vesicular trafficking process.</text>
</comment>
<dbReference type="AlphaFoldDB" id="A0A7S0SGF9"/>
<evidence type="ECO:0000313" key="9">
    <source>
        <dbReference type="EMBL" id="CAD8705210.1"/>
    </source>
</evidence>
<sequence length="233" mass="25513">MAPAQEAQEVKLWSNKKERQQYDNFANLFALIKTVEKLEKAYVNSAVPSAGYEAACAELITKYKTARTTLADTVPDVQHFMATYSMHCLSARHRLQVGFPATIEHRVNVNRPGDPSSAVAVAECVHHYIGAMDTLKLNMAAKDQIAPCLSDLVISLHKVPQLPADFPGKACVRRWIGRLDNMRASDELGEDEVRQLLYEIENSYNAFMQLLGGQGGGRGQGDGGGSSTGHPNP</sequence>
<evidence type="ECO:0000256" key="3">
    <source>
        <dbReference type="ARBA" id="ARBA00022753"/>
    </source>
</evidence>
<evidence type="ECO:0000259" key="8">
    <source>
        <dbReference type="PROSITE" id="PS51313"/>
    </source>
</evidence>
<evidence type="ECO:0000256" key="4">
    <source>
        <dbReference type="ARBA" id="ARBA00022927"/>
    </source>
</evidence>
<dbReference type="Gene3D" id="1.20.1440.200">
    <property type="match status" value="1"/>
</dbReference>
<feature type="domain" description="VPS28 N-terminal" evidence="8">
    <location>
        <begin position="1"/>
        <end position="105"/>
    </location>
</feature>
<dbReference type="InterPro" id="IPR017899">
    <property type="entry name" value="VPS28_C"/>
</dbReference>
<feature type="domain" description="VPS28 C-terminal" evidence="7">
    <location>
        <begin position="116"/>
        <end position="212"/>
    </location>
</feature>
<dbReference type="FunFam" id="1.20.120.1130:FF:000001">
    <property type="entry name" value="Vacuolar protein sorting-associated protein 28 homolog"/>
    <property type="match status" value="1"/>
</dbReference>
<dbReference type="PANTHER" id="PTHR12937">
    <property type="entry name" value="VACUOLAR PROTEIN SORTING 28, ISOFORM 2 VPS28"/>
    <property type="match status" value="1"/>
</dbReference>
<dbReference type="InterPro" id="IPR017898">
    <property type="entry name" value="VPS28_N"/>
</dbReference>
<dbReference type="PROSITE" id="PS51310">
    <property type="entry name" value="VPS28_C"/>
    <property type="match status" value="1"/>
</dbReference>
<dbReference type="Pfam" id="PF03997">
    <property type="entry name" value="VPS28"/>
    <property type="match status" value="1"/>
</dbReference>
<organism evidence="9">
    <name type="scientific">Mantoniella antarctica</name>
    <dbReference type="NCBI Taxonomy" id="81844"/>
    <lineage>
        <taxon>Eukaryota</taxon>
        <taxon>Viridiplantae</taxon>
        <taxon>Chlorophyta</taxon>
        <taxon>Mamiellophyceae</taxon>
        <taxon>Mamiellales</taxon>
        <taxon>Mamiellaceae</taxon>
        <taxon>Mantoniella</taxon>
    </lineage>
</organism>
<accession>A0A7S0SGF9</accession>
<proteinExistence type="inferred from homology"/>
<dbReference type="InterPro" id="IPR037206">
    <property type="entry name" value="VPS28_C_sf"/>
</dbReference>
<gene>
    <name evidence="9" type="ORF">MANT1106_LOCUS7893</name>
</gene>
<evidence type="ECO:0000256" key="1">
    <source>
        <dbReference type="ARBA" id="ARBA00004177"/>
    </source>
</evidence>
<dbReference type="PROSITE" id="PS51313">
    <property type="entry name" value="VPS28_N"/>
    <property type="match status" value="1"/>
</dbReference>
<dbReference type="EMBL" id="HBFC01013560">
    <property type="protein sequence ID" value="CAD8705210.1"/>
    <property type="molecule type" value="Transcribed_RNA"/>
</dbReference>
<evidence type="ECO:0000256" key="6">
    <source>
        <dbReference type="PROSITE-ProRule" id="PRU00642"/>
    </source>
</evidence>
<dbReference type="Gene3D" id="1.20.120.1130">
    <property type="match status" value="1"/>
</dbReference>
<evidence type="ECO:0000256" key="2">
    <source>
        <dbReference type="ARBA" id="ARBA00022448"/>
    </source>
</evidence>
<dbReference type="PIRSF" id="PIRSF017535">
    <property type="entry name" value="VPS28"/>
    <property type="match status" value="1"/>
</dbReference>
<dbReference type="GO" id="GO:0000813">
    <property type="term" value="C:ESCRT I complex"/>
    <property type="evidence" value="ECO:0007669"/>
    <property type="project" value="UniProtKB-UniRule"/>
</dbReference>
<dbReference type="GO" id="GO:0043328">
    <property type="term" value="P:protein transport to vacuole involved in ubiquitin-dependent protein catabolic process via the multivesicular body sorting pathway"/>
    <property type="evidence" value="ECO:0007669"/>
    <property type="project" value="TreeGrafter"/>
</dbReference>
<protein>
    <recommendedName>
        <fullName evidence="5">Vacuolar protein sorting-associated protein 28 homolog</fullName>
    </recommendedName>
</protein>
<dbReference type="SUPFAM" id="SSF140427">
    <property type="entry name" value="VPS28 C-terminal domain-like"/>
    <property type="match status" value="1"/>
</dbReference>
<dbReference type="PANTHER" id="PTHR12937:SF0">
    <property type="entry name" value="VACUOLAR PROTEIN SORTING-ASSOCIATED PROTEIN 28 HOMOLOG"/>
    <property type="match status" value="1"/>
</dbReference>
<dbReference type="InterPro" id="IPR038358">
    <property type="entry name" value="VPS28_N_sf"/>
</dbReference>
<dbReference type="InterPro" id="IPR037202">
    <property type="entry name" value="ESCRT_assembly_dom"/>
</dbReference>
<reference evidence="9" key="1">
    <citation type="submission" date="2021-01" db="EMBL/GenBank/DDBJ databases">
        <authorList>
            <person name="Corre E."/>
            <person name="Pelletier E."/>
            <person name="Niang G."/>
            <person name="Scheremetjew M."/>
            <person name="Finn R."/>
            <person name="Kale V."/>
            <person name="Holt S."/>
            <person name="Cochrane G."/>
            <person name="Meng A."/>
            <person name="Brown T."/>
            <person name="Cohen L."/>
        </authorList>
    </citation>
    <scope>NUCLEOTIDE SEQUENCE</scope>
    <source>
        <strain evidence="9">SL-175</strain>
    </source>
</reference>
<keyword evidence="2 5" id="KW-0813">Transport</keyword>
<comment type="subcellular location">
    <subcellularLocation>
        <location evidence="1">Endosome</location>
    </subcellularLocation>
</comment>
<dbReference type="InterPro" id="IPR007143">
    <property type="entry name" value="Vps28"/>
</dbReference>
<evidence type="ECO:0000259" key="7">
    <source>
        <dbReference type="PROSITE" id="PS51310"/>
    </source>
</evidence>
<comment type="similarity">
    <text evidence="5 6">Belongs to the VPS28 family.</text>
</comment>
<keyword evidence="4 5" id="KW-0653">Protein transport</keyword>
<evidence type="ECO:0000256" key="5">
    <source>
        <dbReference type="PIRNR" id="PIRNR017535"/>
    </source>
</evidence>